<dbReference type="RefSeq" id="WP_186934873.1">
    <property type="nucleotide sequence ID" value="NZ_JACOPS010000001.1"/>
</dbReference>
<keyword evidence="10 17" id="KW-0067">ATP-binding</keyword>
<evidence type="ECO:0000256" key="10">
    <source>
        <dbReference type="ARBA" id="ARBA00022840"/>
    </source>
</evidence>
<keyword evidence="22" id="KW-1185">Reference proteome</keyword>
<keyword evidence="7 17" id="KW-0963">Cytoplasm</keyword>
<comment type="similarity">
    <text evidence="4 17">Belongs to the MurCDEF family.</text>
</comment>
<dbReference type="InterPro" id="IPR013221">
    <property type="entry name" value="Mur_ligase_cen"/>
</dbReference>
<evidence type="ECO:0000259" key="20">
    <source>
        <dbReference type="Pfam" id="PF08245"/>
    </source>
</evidence>
<evidence type="ECO:0000256" key="18">
    <source>
        <dbReference type="RuleBase" id="RU003664"/>
    </source>
</evidence>
<keyword evidence="13 17" id="KW-0961">Cell wall biogenesis/degradation</keyword>
<feature type="domain" description="Mur ligase C-terminal" evidence="19">
    <location>
        <begin position="319"/>
        <end position="438"/>
    </location>
</feature>
<gene>
    <name evidence="17" type="primary">murD</name>
    <name evidence="21" type="ORF">H8R91_03470</name>
</gene>
<evidence type="ECO:0000256" key="15">
    <source>
        <dbReference type="ARBA" id="ARBA00032324"/>
    </source>
</evidence>
<evidence type="ECO:0000256" key="7">
    <source>
        <dbReference type="ARBA" id="ARBA00022490"/>
    </source>
</evidence>
<sequence length="463" mass="50576">MNNLADKFFESIKGKKVGFIGIGTSNLPLIKLFSDKGAVVSAYDKKDFESLGENAVKAKEYGAELVLGEDYLSKLDGDIIFRSPGTPFYRPELVALREKGVVLTSEMEVFFDLCPCKIIAITGSDGKTTTTTIISEFLKASGVNVHLGGNIGKPLLPEIESIKEDDVAVVELSSFQLISMRKSPDVAVVTNLAPNHLDIHKDMQEYVDSKKNIVLHQNAFSKAVLNLDNEIANSFSDSVRGQLAKFSVKESLANGAYLDGTTVCYSDYGKVTKIMDIKDIKIPGMHNVENYLAAISAVWGMVDIETIKAVAKTFGGVEHRAEFVREYNGVKYYNDSIASSPTRTALGTLSLYDEKIIIIAGGYDKHIPYEPLGPVINDKVKVLILLGDTAPKIEKAVVEAENYNENEITIINVTNMEEAVEAAVNHAEKGDIVSLSPASASFGLYKNFEERGNHFKAIVNALK</sequence>
<evidence type="ECO:0000256" key="6">
    <source>
        <dbReference type="ARBA" id="ARBA00015655"/>
    </source>
</evidence>
<evidence type="ECO:0000256" key="5">
    <source>
        <dbReference type="ARBA" id="ARBA00012212"/>
    </source>
</evidence>
<evidence type="ECO:0000256" key="11">
    <source>
        <dbReference type="ARBA" id="ARBA00022960"/>
    </source>
</evidence>
<dbReference type="Pfam" id="PF08245">
    <property type="entry name" value="Mur_ligase_M"/>
    <property type="match status" value="1"/>
</dbReference>
<dbReference type="EMBL" id="JACOPS010000001">
    <property type="protein sequence ID" value="MBC5727606.1"/>
    <property type="molecule type" value="Genomic_DNA"/>
</dbReference>
<dbReference type="HAMAP" id="MF_00639">
    <property type="entry name" value="MurD"/>
    <property type="match status" value="1"/>
</dbReference>
<dbReference type="SUPFAM" id="SSF51984">
    <property type="entry name" value="MurCD N-terminal domain"/>
    <property type="match status" value="1"/>
</dbReference>
<comment type="catalytic activity">
    <reaction evidence="16 17 18">
        <text>UDP-N-acetyl-alpha-D-muramoyl-L-alanine + D-glutamate + ATP = UDP-N-acetyl-alpha-D-muramoyl-L-alanyl-D-glutamate + ADP + phosphate + H(+)</text>
        <dbReference type="Rhea" id="RHEA:16429"/>
        <dbReference type="ChEBI" id="CHEBI:15378"/>
        <dbReference type="ChEBI" id="CHEBI:29986"/>
        <dbReference type="ChEBI" id="CHEBI:30616"/>
        <dbReference type="ChEBI" id="CHEBI:43474"/>
        <dbReference type="ChEBI" id="CHEBI:83898"/>
        <dbReference type="ChEBI" id="CHEBI:83900"/>
        <dbReference type="ChEBI" id="CHEBI:456216"/>
        <dbReference type="EC" id="6.3.2.9"/>
    </reaction>
</comment>
<comment type="caution">
    <text evidence="21">The sequence shown here is derived from an EMBL/GenBank/DDBJ whole genome shotgun (WGS) entry which is preliminary data.</text>
</comment>
<evidence type="ECO:0000259" key="19">
    <source>
        <dbReference type="Pfam" id="PF02875"/>
    </source>
</evidence>
<dbReference type="InterPro" id="IPR004101">
    <property type="entry name" value="Mur_ligase_C"/>
</dbReference>
<feature type="binding site" evidence="17">
    <location>
        <begin position="123"/>
        <end position="129"/>
    </location>
    <ligand>
        <name>ATP</name>
        <dbReference type="ChEBI" id="CHEBI:30616"/>
    </ligand>
</feature>
<evidence type="ECO:0000256" key="13">
    <source>
        <dbReference type="ARBA" id="ARBA00023316"/>
    </source>
</evidence>
<dbReference type="GO" id="GO:0008764">
    <property type="term" value="F:UDP-N-acetylmuramoylalanine-D-glutamate ligase activity"/>
    <property type="evidence" value="ECO:0007669"/>
    <property type="project" value="UniProtKB-EC"/>
</dbReference>
<comment type="function">
    <text evidence="1 17 18">Cell wall formation. Catalyzes the addition of glutamate to the nucleotide precursor UDP-N-acetylmuramoyl-L-alanine (UMA).</text>
</comment>
<proteinExistence type="inferred from homology"/>
<dbReference type="SUPFAM" id="SSF53244">
    <property type="entry name" value="MurD-like peptide ligases, peptide-binding domain"/>
    <property type="match status" value="1"/>
</dbReference>
<keyword evidence="17 18" id="KW-0132">Cell division</keyword>
<evidence type="ECO:0000256" key="4">
    <source>
        <dbReference type="ARBA" id="ARBA00010416"/>
    </source>
</evidence>
<dbReference type="Gene3D" id="3.40.50.720">
    <property type="entry name" value="NAD(P)-binding Rossmann-like Domain"/>
    <property type="match status" value="1"/>
</dbReference>
<evidence type="ECO:0000256" key="2">
    <source>
        <dbReference type="ARBA" id="ARBA00004496"/>
    </source>
</evidence>
<dbReference type="Gene3D" id="3.90.190.20">
    <property type="entry name" value="Mur ligase, C-terminal domain"/>
    <property type="match status" value="1"/>
</dbReference>
<evidence type="ECO:0000256" key="1">
    <source>
        <dbReference type="ARBA" id="ARBA00002734"/>
    </source>
</evidence>
<keyword evidence="11 17" id="KW-0133">Cell shape</keyword>
<dbReference type="Proteomes" id="UP000636755">
    <property type="component" value="Unassembled WGS sequence"/>
</dbReference>
<name>A0ABR7HJD7_9FIRM</name>
<dbReference type="Gene3D" id="3.40.1190.10">
    <property type="entry name" value="Mur-like, catalytic domain"/>
    <property type="match status" value="1"/>
</dbReference>
<evidence type="ECO:0000256" key="9">
    <source>
        <dbReference type="ARBA" id="ARBA00022741"/>
    </source>
</evidence>
<evidence type="ECO:0000256" key="8">
    <source>
        <dbReference type="ARBA" id="ARBA00022598"/>
    </source>
</evidence>
<dbReference type="InterPro" id="IPR036565">
    <property type="entry name" value="Mur-like_cat_sf"/>
</dbReference>
<dbReference type="InterPro" id="IPR005762">
    <property type="entry name" value="MurD"/>
</dbReference>
<organism evidence="21 22">
    <name type="scientific">Ruminococcus intestinalis</name>
    <dbReference type="NCBI Taxonomy" id="2763066"/>
    <lineage>
        <taxon>Bacteria</taxon>
        <taxon>Bacillati</taxon>
        <taxon>Bacillota</taxon>
        <taxon>Clostridia</taxon>
        <taxon>Eubacteriales</taxon>
        <taxon>Oscillospiraceae</taxon>
        <taxon>Ruminococcus</taxon>
    </lineage>
</organism>
<dbReference type="SUPFAM" id="SSF53623">
    <property type="entry name" value="MurD-like peptide ligases, catalytic domain"/>
    <property type="match status" value="1"/>
</dbReference>
<keyword evidence="9 17" id="KW-0547">Nucleotide-binding</keyword>
<reference evidence="21 22" key="1">
    <citation type="submission" date="2020-08" db="EMBL/GenBank/DDBJ databases">
        <title>Genome public.</title>
        <authorList>
            <person name="Liu C."/>
            <person name="Sun Q."/>
        </authorList>
    </citation>
    <scope>NUCLEOTIDE SEQUENCE [LARGE SCALE GENOMIC DNA]</scope>
    <source>
        <strain evidence="21 22">NSJ-71</strain>
    </source>
</reference>
<comment type="subcellular location">
    <subcellularLocation>
        <location evidence="2 17 18">Cytoplasm</location>
    </subcellularLocation>
</comment>
<dbReference type="PANTHER" id="PTHR43692">
    <property type="entry name" value="UDP-N-ACETYLMURAMOYLALANINE--D-GLUTAMATE LIGASE"/>
    <property type="match status" value="1"/>
</dbReference>
<evidence type="ECO:0000256" key="16">
    <source>
        <dbReference type="ARBA" id="ARBA00047632"/>
    </source>
</evidence>
<comment type="pathway">
    <text evidence="3 17 18">Cell wall biogenesis; peptidoglycan biosynthesis.</text>
</comment>
<evidence type="ECO:0000256" key="3">
    <source>
        <dbReference type="ARBA" id="ARBA00004752"/>
    </source>
</evidence>
<keyword evidence="8 17" id="KW-0436">Ligase</keyword>
<keyword evidence="12 17" id="KW-0573">Peptidoglycan synthesis</keyword>
<accession>A0ABR7HJD7</accession>
<keyword evidence="17 18" id="KW-0131">Cell cycle</keyword>
<dbReference type="EC" id="6.3.2.9" evidence="5 17"/>
<protein>
    <recommendedName>
        <fullName evidence="6 17">UDP-N-acetylmuramoylalanine--D-glutamate ligase</fullName>
        <ecNumber evidence="5 17">6.3.2.9</ecNumber>
    </recommendedName>
    <alternativeName>
        <fullName evidence="15 17">D-glutamic acid-adding enzyme</fullName>
    </alternativeName>
    <alternativeName>
        <fullName evidence="14 17">UDP-N-acetylmuramoyl-L-alanyl-D-glutamate synthetase</fullName>
    </alternativeName>
</protein>
<evidence type="ECO:0000256" key="12">
    <source>
        <dbReference type="ARBA" id="ARBA00022984"/>
    </source>
</evidence>
<feature type="domain" description="Mur ligase central" evidence="20">
    <location>
        <begin position="121"/>
        <end position="297"/>
    </location>
</feature>
<evidence type="ECO:0000313" key="22">
    <source>
        <dbReference type="Proteomes" id="UP000636755"/>
    </source>
</evidence>
<dbReference type="InterPro" id="IPR036615">
    <property type="entry name" value="Mur_ligase_C_dom_sf"/>
</dbReference>
<dbReference type="Pfam" id="PF02875">
    <property type="entry name" value="Mur_ligase_C"/>
    <property type="match status" value="1"/>
</dbReference>
<evidence type="ECO:0000313" key="21">
    <source>
        <dbReference type="EMBL" id="MBC5727606.1"/>
    </source>
</evidence>
<dbReference type="NCBIfam" id="TIGR01087">
    <property type="entry name" value="murD"/>
    <property type="match status" value="1"/>
</dbReference>
<dbReference type="PANTHER" id="PTHR43692:SF1">
    <property type="entry name" value="UDP-N-ACETYLMURAMOYLALANINE--D-GLUTAMATE LIGASE"/>
    <property type="match status" value="1"/>
</dbReference>
<evidence type="ECO:0000256" key="17">
    <source>
        <dbReference type="HAMAP-Rule" id="MF_00639"/>
    </source>
</evidence>
<evidence type="ECO:0000256" key="14">
    <source>
        <dbReference type="ARBA" id="ARBA00030398"/>
    </source>
</evidence>